<dbReference type="AlphaFoldDB" id="W8W0F9"/>
<feature type="transmembrane region" description="Helical" evidence="2">
    <location>
        <begin position="6"/>
        <end position="29"/>
    </location>
</feature>
<feature type="compositionally biased region" description="Basic and acidic residues" evidence="1">
    <location>
        <begin position="54"/>
        <end position="75"/>
    </location>
</feature>
<protein>
    <submittedName>
        <fullName evidence="3">Molybdopterin oxidoreductase</fullName>
    </submittedName>
</protein>
<sequence length="189" mass="21350">MEDFNLHLPYYAIIAAMLLGAFLIGYFFGGRSQKTIVVKTEQVKVPLSPNAQTEDQKSEPKASKAQERIDIDELSRPGPVRAMKTRERSGSLSSDAKTTIIEEKLDFSTLGRGDRHNKDDFQKIVGIGPFVEEKLNEIGIYNYSQLSNMTDQDMLGITQLIDFFPGRIHRDDWKGQAAALLIEKKKEKN</sequence>
<dbReference type="STRING" id="1454201.NMS_2247"/>
<dbReference type="Proteomes" id="UP000031760">
    <property type="component" value="Chromosome"/>
</dbReference>
<evidence type="ECO:0000313" key="4">
    <source>
        <dbReference type="Proteomes" id="UP000031760"/>
    </source>
</evidence>
<gene>
    <name evidence="3" type="ORF">NMS_2247</name>
</gene>
<dbReference type="OrthoDB" id="9807941at2"/>
<dbReference type="RefSeq" id="WP_041496731.1">
    <property type="nucleotide sequence ID" value="NZ_AP014548.1"/>
</dbReference>
<proteinExistence type="predicted"/>
<evidence type="ECO:0000313" key="3">
    <source>
        <dbReference type="EMBL" id="BAO56256.1"/>
    </source>
</evidence>
<organism evidence="3 4">
    <name type="scientific">Nonlabens marinus S1-08</name>
    <dbReference type="NCBI Taxonomy" id="1454201"/>
    <lineage>
        <taxon>Bacteria</taxon>
        <taxon>Pseudomonadati</taxon>
        <taxon>Bacteroidota</taxon>
        <taxon>Flavobacteriia</taxon>
        <taxon>Flavobacteriales</taxon>
        <taxon>Flavobacteriaceae</taxon>
        <taxon>Nonlabens</taxon>
    </lineage>
</organism>
<feature type="region of interest" description="Disordered" evidence="1">
    <location>
        <begin position="48"/>
        <end position="93"/>
    </location>
</feature>
<reference evidence="3 4" key="1">
    <citation type="journal article" date="2014" name="Proc. Natl. Acad. Sci. U.S.A.">
        <title>Functional characterization of flavobacteria rhodopsins reveals a unique class of light-driven chloride pump in bacteria.</title>
        <authorList>
            <person name="Yoshizawa S."/>
            <person name="Kumagai Y."/>
            <person name="Kim H."/>
            <person name="Ogura Y."/>
            <person name="Hayashi T."/>
            <person name="Iwasaki W."/>
            <person name="DeLong E.F."/>
            <person name="Kogure K."/>
        </authorList>
    </citation>
    <scope>NUCLEOTIDE SEQUENCE [LARGE SCALE GENOMIC DNA]</scope>
    <source>
        <strain evidence="3 4">S1-08</strain>
    </source>
</reference>
<keyword evidence="4" id="KW-1185">Reference proteome</keyword>
<evidence type="ECO:0000256" key="1">
    <source>
        <dbReference type="SAM" id="MobiDB-lite"/>
    </source>
</evidence>
<accession>W8W0F9</accession>
<dbReference type="EMBL" id="AP014548">
    <property type="protein sequence ID" value="BAO56256.1"/>
    <property type="molecule type" value="Genomic_DNA"/>
</dbReference>
<dbReference type="KEGG" id="nmf:NMS_2247"/>
<name>W8W0F9_9FLAO</name>
<dbReference type="HOGENOM" id="CLU_070816_0_0_10"/>
<keyword evidence="2" id="KW-0472">Membrane</keyword>
<evidence type="ECO:0000256" key="2">
    <source>
        <dbReference type="SAM" id="Phobius"/>
    </source>
</evidence>
<keyword evidence="2" id="KW-1133">Transmembrane helix</keyword>
<keyword evidence="2" id="KW-0812">Transmembrane</keyword>